<evidence type="ECO:0000313" key="3">
    <source>
        <dbReference type="Proteomes" id="UP001215712"/>
    </source>
</evidence>
<organism evidence="2 3">
    <name type="scientific">Penicillium malachiteum</name>
    <dbReference type="NCBI Taxonomy" id="1324776"/>
    <lineage>
        <taxon>Eukaryota</taxon>
        <taxon>Fungi</taxon>
        <taxon>Dikarya</taxon>
        <taxon>Ascomycota</taxon>
        <taxon>Pezizomycotina</taxon>
        <taxon>Eurotiomycetes</taxon>
        <taxon>Eurotiomycetidae</taxon>
        <taxon>Eurotiales</taxon>
        <taxon>Aspergillaceae</taxon>
        <taxon>Penicillium</taxon>
    </lineage>
</organism>
<comment type="caution">
    <text evidence="2">The sequence shown here is derived from an EMBL/GenBank/DDBJ whole genome shotgun (WGS) entry which is preliminary data.</text>
</comment>
<name>A0AAD6HQ15_9EURO</name>
<protein>
    <submittedName>
        <fullName evidence="2">Uncharacterized protein</fullName>
    </submittedName>
</protein>
<keyword evidence="3" id="KW-1185">Reference proteome</keyword>
<reference evidence="2" key="2">
    <citation type="submission" date="2023-01" db="EMBL/GenBank/DDBJ databases">
        <authorList>
            <person name="Petersen C."/>
        </authorList>
    </citation>
    <scope>NUCLEOTIDE SEQUENCE</scope>
    <source>
        <strain evidence="2">IBT 17514</strain>
    </source>
</reference>
<evidence type="ECO:0000256" key="1">
    <source>
        <dbReference type="SAM" id="MobiDB-lite"/>
    </source>
</evidence>
<gene>
    <name evidence="2" type="ORF">N7493_003656</name>
</gene>
<evidence type="ECO:0000313" key="2">
    <source>
        <dbReference type="EMBL" id="KAJ5732175.1"/>
    </source>
</evidence>
<sequence>MSSTSTTPAPPAPTIQHQIPSNLPGATATITTHDPTTRKAIFHTPPDNSALRQWHPPLADGQMAFYTLY</sequence>
<dbReference type="AlphaFoldDB" id="A0AAD6HQ15"/>
<reference evidence="2" key="1">
    <citation type="journal article" date="2023" name="IMA Fungus">
        <title>Comparative genomic study of the Penicillium genus elucidates a diverse pangenome and 15 lateral gene transfer events.</title>
        <authorList>
            <person name="Petersen C."/>
            <person name="Sorensen T."/>
            <person name="Nielsen M.R."/>
            <person name="Sondergaard T.E."/>
            <person name="Sorensen J.L."/>
            <person name="Fitzpatrick D.A."/>
            <person name="Frisvad J.C."/>
            <person name="Nielsen K.L."/>
        </authorList>
    </citation>
    <scope>NUCLEOTIDE SEQUENCE</scope>
    <source>
        <strain evidence="2">IBT 17514</strain>
    </source>
</reference>
<dbReference type="Proteomes" id="UP001215712">
    <property type="component" value="Unassembled WGS sequence"/>
</dbReference>
<proteinExistence type="predicted"/>
<dbReference type="EMBL" id="JAQJAN010000004">
    <property type="protein sequence ID" value="KAJ5732175.1"/>
    <property type="molecule type" value="Genomic_DNA"/>
</dbReference>
<feature type="region of interest" description="Disordered" evidence="1">
    <location>
        <begin position="1"/>
        <end position="30"/>
    </location>
</feature>
<accession>A0AAD6HQ15</accession>